<name>A0A388M129_CHABU</name>
<keyword evidence="1" id="KW-0175">Coiled coil</keyword>
<comment type="caution">
    <text evidence="4">The sequence shown here is derived from an EMBL/GenBank/DDBJ whole genome shotgun (WGS) entry which is preliminary data.</text>
</comment>
<dbReference type="AlphaFoldDB" id="A0A388M129"/>
<reference evidence="4 5" key="1">
    <citation type="journal article" date="2018" name="Cell">
        <title>The Chara Genome: Secondary Complexity and Implications for Plant Terrestrialization.</title>
        <authorList>
            <person name="Nishiyama T."/>
            <person name="Sakayama H."/>
            <person name="Vries J.D."/>
            <person name="Buschmann H."/>
            <person name="Saint-Marcoux D."/>
            <person name="Ullrich K.K."/>
            <person name="Haas F.B."/>
            <person name="Vanderstraeten L."/>
            <person name="Becker D."/>
            <person name="Lang D."/>
            <person name="Vosolsobe S."/>
            <person name="Rombauts S."/>
            <person name="Wilhelmsson P.K.I."/>
            <person name="Janitza P."/>
            <person name="Kern R."/>
            <person name="Heyl A."/>
            <person name="Rumpler F."/>
            <person name="Villalobos L.I.A.C."/>
            <person name="Clay J.M."/>
            <person name="Skokan R."/>
            <person name="Toyoda A."/>
            <person name="Suzuki Y."/>
            <person name="Kagoshima H."/>
            <person name="Schijlen E."/>
            <person name="Tajeshwar N."/>
            <person name="Catarino B."/>
            <person name="Hetherington A.J."/>
            <person name="Saltykova A."/>
            <person name="Bonnot C."/>
            <person name="Breuninger H."/>
            <person name="Symeonidi A."/>
            <person name="Radhakrishnan G.V."/>
            <person name="Van Nieuwerburgh F."/>
            <person name="Deforce D."/>
            <person name="Chang C."/>
            <person name="Karol K.G."/>
            <person name="Hedrich R."/>
            <person name="Ulvskov P."/>
            <person name="Glockner G."/>
            <person name="Delwiche C.F."/>
            <person name="Petrasek J."/>
            <person name="Van de Peer Y."/>
            <person name="Friml J."/>
            <person name="Beilby M."/>
            <person name="Dolan L."/>
            <person name="Kohara Y."/>
            <person name="Sugano S."/>
            <person name="Fujiyama A."/>
            <person name="Delaux P.-M."/>
            <person name="Quint M."/>
            <person name="TheiBen G."/>
            <person name="Hagemann M."/>
            <person name="Harholt J."/>
            <person name="Dunand C."/>
            <person name="Zachgo S."/>
            <person name="Langdale J."/>
            <person name="Maumus F."/>
            <person name="Straeten D.V.D."/>
            <person name="Gould S.B."/>
            <person name="Rensing S.A."/>
        </authorList>
    </citation>
    <scope>NUCLEOTIDE SEQUENCE [LARGE SCALE GENOMIC DNA]</scope>
    <source>
        <strain evidence="4 5">S276</strain>
    </source>
</reference>
<dbReference type="Gramene" id="GBG88189">
    <property type="protein sequence ID" value="GBG88189"/>
    <property type="gene ID" value="CBR_g46677"/>
</dbReference>
<feature type="coiled-coil region" evidence="1">
    <location>
        <begin position="286"/>
        <end position="397"/>
    </location>
</feature>
<keyword evidence="3" id="KW-0812">Transmembrane</keyword>
<evidence type="ECO:0000256" key="3">
    <source>
        <dbReference type="SAM" id="Phobius"/>
    </source>
</evidence>
<gene>
    <name evidence="4" type="ORF">CBR_g46677</name>
</gene>
<feature type="region of interest" description="Disordered" evidence="2">
    <location>
        <begin position="186"/>
        <end position="253"/>
    </location>
</feature>
<accession>A0A388M129</accession>
<sequence length="479" mass="53709">MEETIIDLVSVSGGQEMDNVAGISILYDERSLITILTTAFLGVLVLMWLLRRCGLNTRGQVSILGIVIGGLVGFLLFVVPPHWSLGKVTIADFDVANWVPSFLLLSPELLNWIDTAFSQLSGGRLPDSAGRIVFIVVIFCILALWVLPALVSLVVAVLKAAECFSDEESENLQEDDFHKMENSFLTGDTPSRSELHPIPSESSMSKGFLCQPSLSGSGISRGNRELSGYDWDGGGDSGALRNPAEDNDSPEGWRKTVTATVMRRVAAAQKASASAAAEREIKRNVILEEKQRRDEERKQRKEARNRQYEEAMEEVKAVRKAIRECKENLRMEEIRFKRAELQLLDEGLVDVDSAKLEAARNEVEELRKCQQELLEQRDQLEAQLTIAKSHLEAAKALFKELLKRDALDAVPESPLTSAVKARQMCRVQFIHRLWRRMDLRIACRGCHVQTSRLVATRREQCHSLPDRMGERTGGEKRKV</sequence>
<feature type="transmembrane region" description="Helical" evidence="3">
    <location>
        <begin position="32"/>
        <end position="50"/>
    </location>
</feature>
<keyword evidence="3" id="KW-1133">Transmembrane helix</keyword>
<evidence type="ECO:0000313" key="5">
    <source>
        <dbReference type="Proteomes" id="UP000265515"/>
    </source>
</evidence>
<keyword evidence="5" id="KW-1185">Reference proteome</keyword>
<organism evidence="4 5">
    <name type="scientific">Chara braunii</name>
    <name type="common">Braun's stonewort</name>
    <dbReference type="NCBI Taxonomy" id="69332"/>
    <lineage>
        <taxon>Eukaryota</taxon>
        <taxon>Viridiplantae</taxon>
        <taxon>Streptophyta</taxon>
        <taxon>Charophyceae</taxon>
        <taxon>Charales</taxon>
        <taxon>Characeae</taxon>
        <taxon>Chara</taxon>
    </lineage>
</organism>
<feature type="transmembrane region" description="Helical" evidence="3">
    <location>
        <begin position="133"/>
        <end position="158"/>
    </location>
</feature>
<evidence type="ECO:0000256" key="1">
    <source>
        <dbReference type="SAM" id="Coils"/>
    </source>
</evidence>
<dbReference type="Proteomes" id="UP000265515">
    <property type="component" value="Unassembled WGS sequence"/>
</dbReference>
<protein>
    <submittedName>
        <fullName evidence="4">Uncharacterized protein</fullName>
    </submittedName>
</protein>
<feature type="transmembrane region" description="Helical" evidence="3">
    <location>
        <begin position="62"/>
        <end position="83"/>
    </location>
</feature>
<dbReference type="EMBL" id="BFEA01000655">
    <property type="protein sequence ID" value="GBG88189.1"/>
    <property type="molecule type" value="Genomic_DNA"/>
</dbReference>
<proteinExistence type="predicted"/>
<evidence type="ECO:0000313" key="4">
    <source>
        <dbReference type="EMBL" id="GBG88189.1"/>
    </source>
</evidence>
<evidence type="ECO:0000256" key="2">
    <source>
        <dbReference type="SAM" id="MobiDB-lite"/>
    </source>
</evidence>
<keyword evidence="3" id="KW-0472">Membrane</keyword>